<protein>
    <submittedName>
        <fullName evidence="1">Uncharacterized protein</fullName>
    </submittedName>
</protein>
<dbReference type="Proteomes" id="UP000688137">
    <property type="component" value="Unassembled WGS sequence"/>
</dbReference>
<dbReference type="AlphaFoldDB" id="A0A8S1PQ48"/>
<dbReference type="EMBL" id="CAJJDM010000128">
    <property type="protein sequence ID" value="CAD8104823.1"/>
    <property type="molecule type" value="Genomic_DNA"/>
</dbReference>
<proteinExistence type="predicted"/>
<sequence>MILQPLQQLVFINRDKKNLQGLTPYQRQRYNDHQQQQRSYKKFKQPKKFSTQFPQIKKDDTQYEFRIFHHVTNMKSAHFQSKYTLSMGSIPNLLLHTYFDQIVFYDVAKLKSETTRIPLEALGLDVLDNICAVAGMNGDILLINLLNGTIDKQIINTKRDFINHVHFYQNYLIANDNRGIIRIFDYQNGLKEIYQYQDKASVNLTSVNQSKQIAFCGDRLGLNVLDVQSDSIIHNLDPHSEFGFAVAFNPCKGYELASSSEDGSTVIYDLRSPKLPLQQFIGSDFPIYNITYSKNGSHLFLAESNSYLHILNASHYDSVQSIQLYGEISGIANDTYDENRFYFSTSCSFGDGICEFSK</sequence>
<keyword evidence="2" id="KW-1185">Reference proteome</keyword>
<name>A0A8S1PQ48_PARPR</name>
<organism evidence="1 2">
    <name type="scientific">Paramecium primaurelia</name>
    <dbReference type="NCBI Taxonomy" id="5886"/>
    <lineage>
        <taxon>Eukaryota</taxon>
        <taxon>Sar</taxon>
        <taxon>Alveolata</taxon>
        <taxon>Ciliophora</taxon>
        <taxon>Intramacronucleata</taxon>
        <taxon>Oligohymenophorea</taxon>
        <taxon>Peniculida</taxon>
        <taxon>Parameciidae</taxon>
        <taxon>Paramecium</taxon>
    </lineage>
</organism>
<dbReference type="SMART" id="SM00320">
    <property type="entry name" value="WD40"/>
    <property type="match status" value="3"/>
</dbReference>
<reference evidence="1" key="1">
    <citation type="submission" date="2021-01" db="EMBL/GenBank/DDBJ databases">
        <authorList>
            <consortium name="Genoscope - CEA"/>
            <person name="William W."/>
        </authorList>
    </citation>
    <scope>NUCLEOTIDE SEQUENCE</scope>
</reference>
<dbReference type="InterPro" id="IPR001680">
    <property type="entry name" value="WD40_rpt"/>
</dbReference>
<accession>A0A8S1PQ48</accession>
<dbReference type="OMA" id="MILQPLQ"/>
<evidence type="ECO:0000313" key="1">
    <source>
        <dbReference type="EMBL" id="CAD8104823.1"/>
    </source>
</evidence>
<dbReference type="PANTHER" id="PTHR43991:SF12">
    <property type="entry name" value="WD REPEAT PROTEIN (AFU_ORTHOLOGUE AFUA_8G05640)"/>
    <property type="match status" value="1"/>
</dbReference>
<dbReference type="PANTHER" id="PTHR43991">
    <property type="entry name" value="WD REPEAT PROTEIN (AFU_ORTHOLOGUE AFUA_8G05640)-RELATED"/>
    <property type="match status" value="1"/>
</dbReference>
<evidence type="ECO:0000313" key="2">
    <source>
        <dbReference type="Proteomes" id="UP000688137"/>
    </source>
</evidence>
<comment type="caution">
    <text evidence="1">The sequence shown here is derived from an EMBL/GenBank/DDBJ whole genome shotgun (WGS) entry which is preliminary data.</text>
</comment>
<gene>
    <name evidence="1" type="ORF">PPRIM_AZ9-3.1.T1250088</name>
</gene>